<feature type="region of interest" description="Disordered" evidence="5">
    <location>
        <begin position="27"/>
        <end position="53"/>
    </location>
</feature>
<feature type="compositionally biased region" description="Basic and acidic residues" evidence="5">
    <location>
        <begin position="35"/>
        <end position="53"/>
    </location>
</feature>
<keyword evidence="6" id="KW-0732">Signal</keyword>
<evidence type="ECO:0000256" key="6">
    <source>
        <dbReference type="SAM" id="SignalP"/>
    </source>
</evidence>
<dbReference type="PROSITE" id="PS51257">
    <property type="entry name" value="PROKAR_LIPOPROTEIN"/>
    <property type="match status" value="1"/>
</dbReference>
<feature type="signal peptide" evidence="6">
    <location>
        <begin position="1"/>
        <end position="23"/>
    </location>
</feature>
<feature type="chain" id="PRO_5046683243" evidence="6">
    <location>
        <begin position="24"/>
        <end position="796"/>
    </location>
</feature>
<dbReference type="Gene3D" id="2.120.10.30">
    <property type="entry name" value="TolB, C-terminal domain"/>
    <property type="match status" value="1"/>
</dbReference>
<gene>
    <name evidence="8" type="ORF">OLW01_05645</name>
</gene>
<keyword evidence="3 4" id="KW-0408">Iron</keyword>
<protein>
    <submittedName>
        <fullName evidence="8">C-type cytochrome</fullName>
    </submittedName>
</protein>
<keyword evidence="1 4" id="KW-0349">Heme</keyword>
<keyword evidence="2 4" id="KW-0479">Metal-binding</keyword>
<dbReference type="InterPro" id="IPR055557">
    <property type="entry name" value="DUF7133"/>
</dbReference>
<keyword evidence="9" id="KW-1185">Reference proteome</keyword>
<proteinExistence type="predicted"/>
<dbReference type="InterPro" id="IPR036909">
    <property type="entry name" value="Cyt_c-like_dom_sf"/>
</dbReference>
<evidence type="ECO:0000256" key="1">
    <source>
        <dbReference type="ARBA" id="ARBA00022617"/>
    </source>
</evidence>
<dbReference type="RefSeq" id="WP_268075756.1">
    <property type="nucleotide sequence ID" value="NZ_CP109965.1"/>
</dbReference>
<reference evidence="8" key="1">
    <citation type="submission" date="2022-10" db="EMBL/GenBank/DDBJ databases">
        <title>Catenovulum adriacola sp. nov. isolated in the Harbour of Susak.</title>
        <authorList>
            <person name="Schoch T."/>
            <person name="Reich S.J."/>
            <person name="Stoeferle S."/>
            <person name="Flaiz M."/>
            <person name="Kazda M."/>
            <person name="Riedel C.U."/>
            <person name="Duerre P."/>
        </authorList>
    </citation>
    <scope>NUCLEOTIDE SEQUENCE</scope>
    <source>
        <strain evidence="8">TS8</strain>
    </source>
</reference>
<dbReference type="PROSITE" id="PS51007">
    <property type="entry name" value="CYTC"/>
    <property type="match status" value="1"/>
</dbReference>
<dbReference type="EMBL" id="CP109965">
    <property type="protein sequence ID" value="WAJ71280.1"/>
    <property type="molecule type" value="Genomic_DNA"/>
</dbReference>
<dbReference type="Pfam" id="PF00034">
    <property type="entry name" value="Cytochrom_C"/>
    <property type="match status" value="1"/>
</dbReference>
<sequence>MKKRIKLNIPLCAIILSLSGCQSQDQNQSVVTSPTHEHKHEQAQSKPGDRKGHVMDEVVPRDVIPKAPILNLEEALASFEIHPDFELETIAHDPLIFDPLVIQYDAAGRIWALEMTTYMPNTQADGEMKHESQIIVLTDTDKDGKMDDRQVIIGNILLPRALAFIQGGILWADHTKLYFSKVTEQNGKFKLEKTEVVDPTYAKGGNIEHKTNSLLFNLDNWYYNAKSAKRYRPYPLDAELPKDAKEIYRNEHWKMALASTEYRGQWGLTKDDYGRLYFNDNWTPIKTTSFLPNVANRNPKHKFPPEILQQALGTNTIYPIRVTPGINRGYQEGNYREGYKLKYHTAACGPVIYRGNQFPEKYYGIGLVQEPAANLIKATKITEQNGVVSGQDLFNEQEILASTDERFRPVNAYNSPDGTITIVDFYHGILQHRTFLTSYLAEQIKMRDLERSKHIGRLYRLKYKNAPLPKVDYLNDLSATELVPFLTHNNGWHRDMAQQLLVMKQDKSAIAELKKLSLNTTNPLAQIKALWTLEGLGIVDFELIKQVSTSANSKVKRSLYRLVELLPTNGQIKTWVQTQVATVNSETAPILSLAAGTHQVWPALSSLINQFGINDFTFAALASHENDYLQNQAEHISAQAKAKITAVANYVKANDNKLALTTAQRESVNRGKALYNGEAACFGCHGANGEGNTMIPPLNNSEWVVGSEKRLAAILLHGFSGPIEVNGKTFTSPMTMPGLAQNPAMTDEHLADISSYIRHAWDNNAKPVKAKTFKKLRAATQTQSKPYTVETIKNIK</sequence>
<name>A0ABY7APN9_9ALTE</name>
<dbReference type="PANTHER" id="PTHR33546">
    <property type="entry name" value="LARGE, MULTIFUNCTIONAL SECRETED PROTEIN-RELATED"/>
    <property type="match status" value="1"/>
</dbReference>
<dbReference type="NCBIfam" id="TIGR02604">
    <property type="entry name" value="Piru_Ver_Nterm"/>
    <property type="match status" value="1"/>
</dbReference>
<evidence type="ECO:0000313" key="9">
    <source>
        <dbReference type="Proteomes" id="UP001163726"/>
    </source>
</evidence>
<evidence type="ECO:0000256" key="5">
    <source>
        <dbReference type="SAM" id="MobiDB-lite"/>
    </source>
</evidence>
<dbReference type="SUPFAM" id="SSF46626">
    <property type="entry name" value="Cytochrome c"/>
    <property type="match status" value="1"/>
</dbReference>
<feature type="domain" description="Cytochrome c" evidence="7">
    <location>
        <begin position="666"/>
        <end position="761"/>
    </location>
</feature>
<evidence type="ECO:0000256" key="2">
    <source>
        <dbReference type="ARBA" id="ARBA00022723"/>
    </source>
</evidence>
<dbReference type="InterPro" id="IPR013428">
    <property type="entry name" value="Membrane-bound_put_N"/>
</dbReference>
<evidence type="ECO:0000256" key="3">
    <source>
        <dbReference type="ARBA" id="ARBA00023004"/>
    </source>
</evidence>
<dbReference type="Proteomes" id="UP001163726">
    <property type="component" value="Chromosome"/>
</dbReference>
<dbReference type="InterPro" id="IPR011042">
    <property type="entry name" value="6-blade_b-propeller_TolB-like"/>
</dbReference>
<dbReference type="Gene3D" id="1.10.760.10">
    <property type="entry name" value="Cytochrome c-like domain"/>
    <property type="match status" value="1"/>
</dbReference>
<dbReference type="InterPro" id="IPR009056">
    <property type="entry name" value="Cyt_c-like_dom"/>
</dbReference>
<evidence type="ECO:0000313" key="8">
    <source>
        <dbReference type="EMBL" id="WAJ71280.1"/>
    </source>
</evidence>
<evidence type="ECO:0000259" key="7">
    <source>
        <dbReference type="PROSITE" id="PS51007"/>
    </source>
</evidence>
<organism evidence="8 9">
    <name type="scientific">Catenovulum adriaticum</name>
    <dbReference type="NCBI Taxonomy" id="2984846"/>
    <lineage>
        <taxon>Bacteria</taxon>
        <taxon>Pseudomonadati</taxon>
        <taxon>Pseudomonadota</taxon>
        <taxon>Gammaproteobacteria</taxon>
        <taxon>Alteromonadales</taxon>
        <taxon>Alteromonadaceae</taxon>
        <taxon>Catenovulum</taxon>
    </lineage>
</organism>
<dbReference type="PANTHER" id="PTHR33546:SF1">
    <property type="entry name" value="LARGE, MULTIFUNCTIONAL SECRETED PROTEIN"/>
    <property type="match status" value="1"/>
</dbReference>
<evidence type="ECO:0000256" key="4">
    <source>
        <dbReference type="PROSITE-ProRule" id="PRU00433"/>
    </source>
</evidence>
<dbReference type="Pfam" id="PF23500">
    <property type="entry name" value="DUF7133"/>
    <property type="match status" value="1"/>
</dbReference>
<accession>A0ABY7APN9</accession>